<evidence type="ECO:0000256" key="2">
    <source>
        <dbReference type="ARBA" id="ARBA00012908"/>
    </source>
</evidence>
<dbReference type="PANTHER" id="PTHR43654">
    <property type="entry name" value="GLUTAMATE 5-KINASE"/>
    <property type="match status" value="1"/>
</dbReference>
<dbReference type="Gene3D" id="3.40.1160.10">
    <property type="entry name" value="Acetylglutamate kinase-like"/>
    <property type="match status" value="1"/>
</dbReference>
<evidence type="ECO:0000313" key="14">
    <source>
        <dbReference type="Proteomes" id="UP000221024"/>
    </source>
</evidence>
<dbReference type="PANTHER" id="PTHR43654:SF1">
    <property type="entry name" value="ISOPENTENYL PHOSPHATE KINASE"/>
    <property type="match status" value="1"/>
</dbReference>
<dbReference type="PIRSF" id="PIRSF016496">
    <property type="entry name" value="Kin_FomA"/>
    <property type="match status" value="1"/>
</dbReference>
<feature type="binding site" evidence="10">
    <location>
        <position position="54"/>
    </location>
    <ligand>
        <name>ATP</name>
        <dbReference type="ChEBI" id="CHEBI:30616"/>
    </ligand>
</feature>
<evidence type="ECO:0000256" key="8">
    <source>
        <dbReference type="ARBA" id="ARBA00023229"/>
    </source>
</evidence>
<gene>
    <name evidence="13" type="ORF">CRI93_02725</name>
</gene>
<feature type="binding site" evidence="10">
    <location>
        <position position="58"/>
    </location>
    <ligand>
        <name>substrate</name>
    </ligand>
</feature>
<feature type="binding site" evidence="10">
    <location>
        <position position="53"/>
    </location>
    <ligand>
        <name>substrate</name>
    </ligand>
</feature>
<dbReference type="InterPro" id="IPR001048">
    <property type="entry name" value="Asp/Glu/Uridylate_kinase"/>
</dbReference>
<name>A0A2H3NRS3_9BACT</name>
<evidence type="ECO:0000256" key="3">
    <source>
        <dbReference type="ARBA" id="ARBA00017267"/>
    </source>
</evidence>
<keyword evidence="7 10" id="KW-0067">ATP-binding</keyword>
<feature type="binding site" evidence="10">
    <location>
        <position position="221"/>
    </location>
    <ligand>
        <name>ATP</name>
        <dbReference type="ChEBI" id="CHEBI:30616"/>
    </ligand>
</feature>
<dbReference type="OrthoDB" id="160588at2"/>
<reference evidence="13 14" key="1">
    <citation type="submission" date="2017-10" db="EMBL/GenBank/DDBJ databases">
        <title>Draft genome of Longimonas halophila.</title>
        <authorList>
            <person name="Goh K.M."/>
            <person name="Shamsir M.S."/>
            <person name="Lim S.W."/>
        </authorList>
    </citation>
    <scope>NUCLEOTIDE SEQUENCE [LARGE SCALE GENOMIC DNA]</scope>
    <source>
        <strain evidence="13 14">KCTC 42399</strain>
    </source>
</reference>
<keyword evidence="6" id="KW-0418">Kinase</keyword>
<dbReference type="InterPro" id="IPR036393">
    <property type="entry name" value="AceGlu_kinase-like_sf"/>
</dbReference>
<dbReference type="RefSeq" id="WP_098061084.1">
    <property type="nucleotide sequence ID" value="NZ_PDEP01000002.1"/>
</dbReference>
<feature type="binding site" evidence="10">
    <location>
        <begin position="8"/>
        <end position="12"/>
    </location>
    <ligand>
        <name>ATP</name>
        <dbReference type="ChEBI" id="CHEBI:30616"/>
    </ligand>
</feature>
<evidence type="ECO:0000256" key="7">
    <source>
        <dbReference type="ARBA" id="ARBA00022840"/>
    </source>
</evidence>
<evidence type="ECO:0000256" key="4">
    <source>
        <dbReference type="ARBA" id="ARBA00022679"/>
    </source>
</evidence>
<feature type="site" description="Transition state stabilizer" evidence="11">
    <location>
        <position position="17"/>
    </location>
</feature>
<dbReference type="NCBIfam" id="NF040647">
    <property type="entry name" value="IPPK_Arch"/>
    <property type="match status" value="1"/>
</dbReference>
<dbReference type="GO" id="GO:0016301">
    <property type="term" value="F:kinase activity"/>
    <property type="evidence" value="ECO:0007669"/>
    <property type="project" value="UniProtKB-KW"/>
</dbReference>
<evidence type="ECO:0000256" key="10">
    <source>
        <dbReference type="PIRSR" id="PIRSR016496-1"/>
    </source>
</evidence>
<sequence>MRPVTFVKWGGSLITDKTGRFSVRTDVLERLADELARYHAAPPNAPIVLGHGSGSFGHVAAREAGFDPGAPLPDPAPALSQIQKAVDTLHRHVVHALRNAGLPVFSWAPSSAFVTTRGTPERSSSDPVHHALSAGALPVTYGDVTLDTKHGLSICSTETVFRTLIDALQQQGPPVARVLWCGNTDGVYDANGHTLPDLTAEQARTMIGDVHDPDGTDVTGGMALRLRTASALAEQGIDSLLLNGTVPNRFAAALRNDPDAHRTHIAAG</sequence>
<evidence type="ECO:0000313" key="13">
    <source>
        <dbReference type="EMBL" id="PEN08689.1"/>
    </source>
</evidence>
<protein>
    <recommendedName>
        <fullName evidence="3">Isopentenyl phosphate kinase</fullName>
        <ecNumber evidence="2">2.7.4.26</ecNumber>
    </recommendedName>
</protein>
<evidence type="ECO:0000259" key="12">
    <source>
        <dbReference type="Pfam" id="PF00696"/>
    </source>
</evidence>
<evidence type="ECO:0000256" key="9">
    <source>
        <dbReference type="ARBA" id="ARBA00049063"/>
    </source>
</evidence>
<keyword evidence="4" id="KW-0808">Transferase</keyword>
<dbReference type="SUPFAM" id="SSF53633">
    <property type="entry name" value="Carbamate kinase-like"/>
    <property type="match status" value="1"/>
</dbReference>
<organism evidence="13 14">
    <name type="scientific">Longimonas halophila</name>
    <dbReference type="NCBI Taxonomy" id="1469170"/>
    <lineage>
        <taxon>Bacteria</taxon>
        <taxon>Pseudomonadati</taxon>
        <taxon>Rhodothermota</taxon>
        <taxon>Rhodothermia</taxon>
        <taxon>Rhodothermales</taxon>
        <taxon>Salisaetaceae</taxon>
        <taxon>Longimonas</taxon>
    </lineage>
</organism>
<comment type="catalytic activity">
    <reaction evidence="9">
        <text>isopentenyl phosphate + ATP = isopentenyl diphosphate + ADP</text>
        <dbReference type="Rhea" id="RHEA:33963"/>
        <dbReference type="ChEBI" id="CHEBI:30616"/>
        <dbReference type="ChEBI" id="CHEBI:65078"/>
        <dbReference type="ChEBI" id="CHEBI:128769"/>
        <dbReference type="ChEBI" id="CHEBI:456216"/>
        <dbReference type="EC" id="2.7.4.26"/>
    </reaction>
</comment>
<dbReference type="GO" id="GO:0005524">
    <property type="term" value="F:ATP binding"/>
    <property type="evidence" value="ECO:0007669"/>
    <property type="project" value="UniProtKB-KW"/>
</dbReference>
<dbReference type="Proteomes" id="UP000221024">
    <property type="component" value="Unassembled WGS sequence"/>
</dbReference>
<evidence type="ECO:0000256" key="5">
    <source>
        <dbReference type="ARBA" id="ARBA00022741"/>
    </source>
</evidence>
<dbReference type="AlphaFoldDB" id="A0A2H3NRS3"/>
<dbReference type="GO" id="GO:0016114">
    <property type="term" value="P:terpenoid biosynthetic process"/>
    <property type="evidence" value="ECO:0007669"/>
    <property type="project" value="TreeGrafter"/>
</dbReference>
<dbReference type="GO" id="GO:0005829">
    <property type="term" value="C:cytosol"/>
    <property type="evidence" value="ECO:0007669"/>
    <property type="project" value="TreeGrafter"/>
</dbReference>
<keyword evidence="14" id="KW-1185">Reference proteome</keyword>
<feature type="binding site" evidence="10">
    <location>
        <position position="157"/>
    </location>
    <ligand>
        <name>substrate</name>
    </ligand>
</feature>
<dbReference type="Pfam" id="PF00696">
    <property type="entry name" value="AA_kinase"/>
    <property type="match status" value="1"/>
</dbReference>
<dbReference type="GO" id="GO:0102043">
    <property type="term" value="F:isopentenyl phosphate kinase activity"/>
    <property type="evidence" value="ECO:0007669"/>
    <property type="project" value="UniProtKB-EC"/>
</dbReference>
<comment type="caution">
    <text evidence="13">The sequence shown here is derived from an EMBL/GenBank/DDBJ whole genome shotgun (WGS) entry which is preliminary data.</text>
</comment>
<feature type="domain" description="Aspartate/glutamate/uridylate kinase" evidence="12">
    <location>
        <begin position="5"/>
        <end position="241"/>
    </location>
</feature>
<dbReference type="EMBL" id="PDEP01000002">
    <property type="protein sequence ID" value="PEN08689.1"/>
    <property type="molecule type" value="Genomic_DNA"/>
</dbReference>
<evidence type="ECO:0000256" key="6">
    <source>
        <dbReference type="ARBA" id="ARBA00022777"/>
    </source>
</evidence>
<evidence type="ECO:0000256" key="11">
    <source>
        <dbReference type="PIRSR" id="PIRSR016496-2"/>
    </source>
</evidence>
<keyword evidence="8" id="KW-0414">Isoprene biosynthesis</keyword>
<keyword evidence="5 10" id="KW-0547">Nucleotide-binding</keyword>
<accession>A0A2H3NRS3</accession>
<dbReference type="EC" id="2.7.4.26" evidence="2"/>
<dbReference type="InterPro" id="IPR024192">
    <property type="entry name" value="Fosfomycin_R_FomA-type"/>
</dbReference>
<proteinExistence type="inferred from homology"/>
<comment type="similarity">
    <text evidence="1">Belongs to the isopentenyl phosphate kinase family.</text>
</comment>
<evidence type="ECO:0000256" key="1">
    <source>
        <dbReference type="ARBA" id="ARBA00010540"/>
    </source>
</evidence>